<feature type="chain" id="PRO_5006059347" evidence="2">
    <location>
        <begin position="19"/>
        <end position="124"/>
    </location>
</feature>
<dbReference type="Proteomes" id="UP000054845">
    <property type="component" value="Unassembled WGS sequence"/>
</dbReference>
<evidence type="ECO:0000313" key="4">
    <source>
        <dbReference type="Proteomes" id="UP000054845"/>
    </source>
</evidence>
<feature type="region of interest" description="Disordered" evidence="1">
    <location>
        <begin position="61"/>
        <end position="81"/>
    </location>
</feature>
<feature type="signal peptide" evidence="2">
    <location>
        <begin position="1"/>
        <end position="18"/>
    </location>
</feature>
<keyword evidence="2" id="KW-0732">Signal</keyword>
<dbReference type="PROSITE" id="PS51257">
    <property type="entry name" value="PROKAR_LIPOPROTEIN"/>
    <property type="match status" value="1"/>
</dbReference>
<evidence type="ECO:0000256" key="1">
    <source>
        <dbReference type="SAM" id="MobiDB-lite"/>
    </source>
</evidence>
<evidence type="ECO:0000256" key="2">
    <source>
        <dbReference type="SAM" id="SignalP"/>
    </source>
</evidence>
<organism evidence="3 4">
    <name type="scientific">Ceraceosorus bombacis</name>
    <dbReference type="NCBI Taxonomy" id="401625"/>
    <lineage>
        <taxon>Eukaryota</taxon>
        <taxon>Fungi</taxon>
        <taxon>Dikarya</taxon>
        <taxon>Basidiomycota</taxon>
        <taxon>Ustilaginomycotina</taxon>
        <taxon>Exobasidiomycetes</taxon>
        <taxon>Ceraceosorales</taxon>
        <taxon>Ceraceosoraceae</taxon>
        <taxon>Ceraceosorus</taxon>
    </lineage>
</organism>
<reference evidence="3 4" key="1">
    <citation type="submission" date="2014-09" db="EMBL/GenBank/DDBJ databases">
        <authorList>
            <person name="Magalhaes I.L.F."/>
            <person name="Oliveira U."/>
            <person name="Santos F.R."/>
            <person name="Vidigal T.H.D.A."/>
            <person name="Brescovit A.D."/>
            <person name="Santos A.J."/>
        </authorList>
    </citation>
    <scope>NUCLEOTIDE SEQUENCE [LARGE SCALE GENOMIC DNA]</scope>
</reference>
<dbReference type="AlphaFoldDB" id="A0A0P1BB06"/>
<protein>
    <submittedName>
        <fullName evidence="3">Uncharacterized protein</fullName>
    </submittedName>
</protein>
<keyword evidence="4" id="KW-1185">Reference proteome</keyword>
<proteinExistence type="predicted"/>
<name>A0A0P1BB06_9BASI</name>
<sequence length="124" mass="13840">MTRLAAALLLFVLGLACAHPHPLPRQDSDSPPRDSALVARSVFSKLINYFKPRTPFKSTIPKYSSKKRTSGDFNALSKSQRMDQVSQYPSFWRPAPGAKKTPRYTKSYSAPTVFPLVRPPAGKF</sequence>
<evidence type="ECO:0000313" key="3">
    <source>
        <dbReference type="EMBL" id="CEH12520.1"/>
    </source>
</evidence>
<dbReference type="EMBL" id="CCYA01000159">
    <property type="protein sequence ID" value="CEH12520.1"/>
    <property type="molecule type" value="Genomic_DNA"/>
</dbReference>
<dbReference type="OrthoDB" id="10336237at2759"/>
<accession>A0A0P1BB06</accession>